<evidence type="ECO:0000256" key="9">
    <source>
        <dbReference type="ARBA" id="ARBA00054641"/>
    </source>
</evidence>
<dbReference type="Proteomes" id="UP001630127">
    <property type="component" value="Unassembled WGS sequence"/>
</dbReference>
<keyword evidence="6" id="KW-0406">Ion transport</keyword>
<dbReference type="InterPro" id="IPR001925">
    <property type="entry name" value="Porin_Euk"/>
</dbReference>
<dbReference type="Pfam" id="PF01459">
    <property type="entry name" value="Porin_3"/>
    <property type="match status" value="1"/>
</dbReference>
<evidence type="ECO:0000256" key="4">
    <source>
        <dbReference type="ARBA" id="ARBA00022452"/>
    </source>
</evidence>
<evidence type="ECO:0000313" key="11">
    <source>
        <dbReference type="EMBL" id="KAL3526881.1"/>
    </source>
</evidence>
<dbReference type="CDD" id="cd07306">
    <property type="entry name" value="Porin3_VDAC"/>
    <property type="match status" value="1"/>
</dbReference>
<comment type="function">
    <text evidence="9">Forms a channel through the cell membrane that allows diffusion of small hydrophilic molecules. The channel adopts an open conformation at low or zero membrane potential and a closed conformation at potentials above 30-40 mV. The open state has a weak anion selectivity whereas the closed state is cation-selective.</text>
</comment>
<evidence type="ECO:0000256" key="5">
    <source>
        <dbReference type="ARBA" id="ARBA00022692"/>
    </source>
</evidence>
<dbReference type="PANTHER" id="PTHR11743">
    <property type="entry name" value="VOLTAGE-DEPENDENT ANION-SELECTIVE CHANNEL"/>
    <property type="match status" value="1"/>
</dbReference>
<evidence type="ECO:0000256" key="10">
    <source>
        <dbReference type="ARBA" id="ARBA00082427"/>
    </source>
</evidence>
<dbReference type="Gene3D" id="2.40.160.10">
    <property type="entry name" value="Porin"/>
    <property type="match status" value="1"/>
</dbReference>
<evidence type="ECO:0000313" key="12">
    <source>
        <dbReference type="Proteomes" id="UP001630127"/>
    </source>
</evidence>
<keyword evidence="12" id="KW-1185">Reference proteome</keyword>
<dbReference type="GO" id="GO:0046930">
    <property type="term" value="C:pore complex"/>
    <property type="evidence" value="ECO:0007669"/>
    <property type="project" value="UniProtKB-KW"/>
</dbReference>
<proteinExistence type="inferred from homology"/>
<evidence type="ECO:0000256" key="7">
    <source>
        <dbReference type="ARBA" id="ARBA00023114"/>
    </source>
</evidence>
<name>A0ABD3A561_9GENT</name>
<organism evidence="11 12">
    <name type="scientific">Cinchona calisaya</name>
    <dbReference type="NCBI Taxonomy" id="153742"/>
    <lineage>
        <taxon>Eukaryota</taxon>
        <taxon>Viridiplantae</taxon>
        <taxon>Streptophyta</taxon>
        <taxon>Embryophyta</taxon>
        <taxon>Tracheophyta</taxon>
        <taxon>Spermatophyta</taxon>
        <taxon>Magnoliopsida</taxon>
        <taxon>eudicotyledons</taxon>
        <taxon>Gunneridae</taxon>
        <taxon>Pentapetalae</taxon>
        <taxon>asterids</taxon>
        <taxon>lamiids</taxon>
        <taxon>Gentianales</taxon>
        <taxon>Rubiaceae</taxon>
        <taxon>Cinchonoideae</taxon>
        <taxon>Cinchoneae</taxon>
        <taxon>Cinchona</taxon>
    </lineage>
</organism>
<evidence type="ECO:0000256" key="1">
    <source>
        <dbReference type="ARBA" id="ARBA00004370"/>
    </source>
</evidence>
<dbReference type="FunFam" id="2.40.160.10:FF:000003">
    <property type="entry name" value="Outer mitochondrial membrane protein porin"/>
    <property type="match status" value="1"/>
</dbReference>
<evidence type="ECO:0000256" key="2">
    <source>
        <dbReference type="ARBA" id="ARBA00009624"/>
    </source>
</evidence>
<sequence>MSTGPGLFSDIGKKAKDLLTKDYISDQKLSISSSSFTGLALTSTAVNKGGLSTGDVAAQYKYKNTLIDVKVDTESSISTTLTLTEIVPSTKTIVSLKFPNYNSGKVEVQYFHQHATLTTAVALKQSPAIDLSVTLGTPTFSLGAEAGYETTSGALTKYNAGISVTKPESCASVILGDKGDTINASYVHHLDQLKRSSAVAEITRRFSTNENTVTVGGAYAVDALTVLKMRLNNHGRLGTLLQHELIPKSVLTISSEFDTKALEKTPRFGVALTLKP</sequence>
<evidence type="ECO:0000256" key="3">
    <source>
        <dbReference type="ARBA" id="ARBA00022448"/>
    </source>
</evidence>
<dbReference type="InterPro" id="IPR027246">
    <property type="entry name" value="Porin_Euk/Tom40"/>
</dbReference>
<dbReference type="AlphaFoldDB" id="A0ABD3A561"/>
<dbReference type="EMBL" id="JBJUIK010000005">
    <property type="protein sequence ID" value="KAL3526881.1"/>
    <property type="molecule type" value="Genomic_DNA"/>
</dbReference>
<keyword evidence="3" id="KW-0813">Transport</keyword>
<keyword evidence="8" id="KW-0472">Membrane</keyword>
<comment type="caution">
    <text evidence="11">The sequence shown here is derived from an EMBL/GenBank/DDBJ whole genome shotgun (WGS) entry which is preliminary data.</text>
</comment>
<evidence type="ECO:0000256" key="8">
    <source>
        <dbReference type="ARBA" id="ARBA00023136"/>
    </source>
</evidence>
<comment type="subcellular location">
    <subcellularLocation>
        <location evidence="1">Membrane</location>
    </subcellularLocation>
</comment>
<dbReference type="GO" id="GO:0015288">
    <property type="term" value="F:porin activity"/>
    <property type="evidence" value="ECO:0007669"/>
    <property type="project" value="UniProtKB-KW"/>
</dbReference>
<evidence type="ECO:0000256" key="6">
    <source>
        <dbReference type="ARBA" id="ARBA00023065"/>
    </source>
</evidence>
<keyword evidence="4" id="KW-1134">Transmembrane beta strand</keyword>
<dbReference type="GO" id="GO:0006811">
    <property type="term" value="P:monoatomic ion transport"/>
    <property type="evidence" value="ECO:0007669"/>
    <property type="project" value="UniProtKB-KW"/>
</dbReference>
<protein>
    <recommendedName>
        <fullName evidence="10">Voltage-dependent anion-selective channel protein</fullName>
    </recommendedName>
</protein>
<dbReference type="GO" id="GO:0005739">
    <property type="term" value="C:mitochondrion"/>
    <property type="evidence" value="ECO:0007669"/>
    <property type="project" value="UniProtKB-ARBA"/>
</dbReference>
<dbReference type="PANTHER" id="PTHR11743:SF23">
    <property type="entry name" value="MITOCHONDRIAL OUTER MEMBRANE PROTEIN PORIN 5-RELATED"/>
    <property type="match status" value="1"/>
</dbReference>
<keyword evidence="7" id="KW-0626">Porin</keyword>
<accession>A0ABD3A561</accession>
<dbReference type="InterPro" id="IPR023614">
    <property type="entry name" value="Porin_dom_sf"/>
</dbReference>
<reference evidence="11 12" key="1">
    <citation type="submission" date="2024-11" db="EMBL/GenBank/DDBJ databases">
        <title>A near-complete genome assembly of Cinchona calisaya.</title>
        <authorList>
            <person name="Lian D.C."/>
            <person name="Zhao X.W."/>
            <person name="Wei L."/>
        </authorList>
    </citation>
    <scope>NUCLEOTIDE SEQUENCE [LARGE SCALE GENOMIC DNA]</scope>
    <source>
        <tissue evidence="11">Nenye</tissue>
    </source>
</reference>
<keyword evidence="5" id="KW-0812">Transmembrane</keyword>
<comment type="similarity">
    <text evidence="2">Belongs to the eukaryotic mitochondrial porin (TC 1.B.8.1) family.</text>
</comment>
<gene>
    <name evidence="11" type="ORF">ACH5RR_011537</name>
</gene>